<comment type="similarity">
    <text evidence="9">Belongs to the phospholipase D family. Cardiolipin synthase subfamily. ClsB sub-subfamily.</text>
</comment>
<dbReference type="OrthoDB" id="9762009at2"/>
<evidence type="ECO:0000256" key="9">
    <source>
        <dbReference type="HAMAP-Rule" id="MF_01917"/>
    </source>
</evidence>
<dbReference type="PIRSF" id="PIRSF000850">
    <property type="entry name" value="Phospholipase_D_PSS"/>
    <property type="match status" value="1"/>
</dbReference>
<dbReference type="RefSeq" id="WP_146474897.1">
    <property type="nucleotide sequence ID" value="NZ_BNCF01000023.1"/>
</dbReference>
<feature type="active site" evidence="9">
    <location>
        <position position="114"/>
    </location>
</feature>
<reference evidence="11" key="2">
    <citation type="submission" date="2020-09" db="EMBL/GenBank/DDBJ databases">
        <authorList>
            <person name="Sun Q."/>
            <person name="Kim S."/>
        </authorList>
    </citation>
    <scope>NUCLEOTIDE SEQUENCE</scope>
    <source>
        <strain evidence="11">KCTC 32020</strain>
    </source>
</reference>
<dbReference type="SUPFAM" id="SSF56024">
    <property type="entry name" value="Phospholipase D/nuclease"/>
    <property type="match status" value="2"/>
</dbReference>
<feature type="domain" description="PLD phosphodiesterase" evidence="10">
    <location>
        <begin position="109"/>
        <end position="136"/>
    </location>
</feature>
<accession>A0A918ZBJ1</accession>
<dbReference type="InterPro" id="IPR001736">
    <property type="entry name" value="PLipase_D/transphosphatidylase"/>
</dbReference>
<dbReference type="GO" id="GO:0005886">
    <property type="term" value="C:plasma membrane"/>
    <property type="evidence" value="ECO:0007669"/>
    <property type="project" value="UniProtKB-SubCell"/>
</dbReference>
<feature type="domain" description="PLD phosphodiesterase" evidence="10">
    <location>
        <begin position="289"/>
        <end position="311"/>
    </location>
</feature>
<evidence type="ECO:0000256" key="1">
    <source>
        <dbReference type="ARBA" id="ARBA00022475"/>
    </source>
</evidence>
<dbReference type="PROSITE" id="PS50035">
    <property type="entry name" value="PLD"/>
    <property type="match status" value="2"/>
</dbReference>
<keyword evidence="5 9" id="KW-0443">Lipid metabolism</keyword>
<dbReference type="GO" id="GO:0032049">
    <property type="term" value="P:cardiolipin biosynthetic process"/>
    <property type="evidence" value="ECO:0007669"/>
    <property type="project" value="InterPro"/>
</dbReference>
<dbReference type="Proteomes" id="UP000636453">
    <property type="component" value="Unassembled WGS sequence"/>
</dbReference>
<feature type="active site" evidence="9">
    <location>
        <position position="116"/>
    </location>
</feature>
<dbReference type="InterPro" id="IPR030872">
    <property type="entry name" value="Cardiolipin_synth_ClsB"/>
</dbReference>
<feature type="active site" evidence="9">
    <location>
        <position position="121"/>
    </location>
</feature>
<evidence type="ECO:0000313" key="11">
    <source>
        <dbReference type="EMBL" id="GHE44409.1"/>
    </source>
</evidence>
<dbReference type="CDD" id="cd09110">
    <property type="entry name" value="PLDc_CLS_1"/>
    <property type="match status" value="1"/>
</dbReference>
<organism evidence="11 12">
    <name type="scientific">Vulcaniibacterium thermophilum</name>
    <dbReference type="NCBI Taxonomy" id="1169913"/>
    <lineage>
        <taxon>Bacteria</taxon>
        <taxon>Pseudomonadati</taxon>
        <taxon>Pseudomonadota</taxon>
        <taxon>Gammaproteobacteria</taxon>
        <taxon>Lysobacterales</taxon>
        <taxon>Lysobacteraceae</taxon>
        <taxon>Vulcaniibacterium</taxon>
    </lineage>
</organism>
<evidence type="ECO:0000313" key="12">
    <source>
        <dbReference type="Proteomes" id="UP000636453"/>
    </source>
</evidence>
<dbReference type="SMART" id="SM00155">
    <property type="entry name" value="PLDc"/>
    <property type="match status" value="2"/>
</dbReference>
<keyword evidence="2 9" id="KW-0444">Lipid biosynthesis</keyword>
<reference evidence="11" key="1">
    <citation type="journal article" date="2014" name="Int. J. Syst. Evol. Microbiol.">
        <title>Complete genome sequence of Corynebacterium casei LMG S-19264T (=DSM 44701T), isolated from a smear-ripened cheese.</title>
        <authorList>
            <consortium name="US DOE Joint Genome Institute (JGI-PGF)"/>
            <person name="Walter F."/>
            <person name="Albersmeier A."/>
            <person name="Kalinowski J."/>
            <person name="Ruckert C."/>
        </authorList>
    </citation>
    <scope>NUCLEOTIDE SEQUENCE</scope>
    <source>
        <strain evidence="11">KCTC 32020</strain>
    </source>
</reference>
<keyword evidence="8 9" id="KW-1208">Phospholipid metabolism</keyword>
<keyword evidence="7 9" id="KW-0594">Phospholipid biosynthesis</keyword>
<evidence type="ECO:0000256" key="3">
    <source>
        <dbReference type="ARBA" id="ARBA00022679"/>
    </source>
</evidence>
<feature type="active site" evidence="9">
    <location>
        <position position="296"/>
    </location>
</feature>
<comment type="function">
    <text evidence="9">Catalyzes the phosphatidyl group transfer from one phosphatidylglycerol molecule to another to form cardiolipin (CL) (diphosphatidylglycerol) and glycerol.</text>
</comment>
<proteinExistence type="inferred from homology"/>
<feature type="active site" evidence="9">
    <location>
        <position position="289"/>
    </location>
</feature>
<sequence>MAEPAWRDGNAVRLLENGEAYYARVFEAIERARREVLLETFILFEDEIGLALHERLIAAARRGVEVQVTVDGYGSPRFSEGFLRALAEAGVRFHVYDPRPTLLGVRLHIFRRLHRKLLVVDGECAFVGGINYSIDHVRAHGPEAKQDYAVELRGPIVADIRDFARAALRSPRDAERWRHPAQTAGDAAGPARVLFRVRDNGGHRDAIEREYRAAIRGARERIVIANAYFFPGYRFLRELLRAARRGVRVALILQGQPDEPLAQPAARTLYHTLFDAGVEVYEYCQRPFHGKVAVIDDDWATVGSSNLDPLSLSLNLEANVFVRDRDFNRELHGRLDTLMREHCTRMHADSLPMPSLFRRLIRPLVYHVIRRFPRWAGWLPAHTPRLVRVAPHADAPELPAGRTN</sequence>
<evidence type="ECO:0000259" key="10">
    <source>
        <dbReference type="PROSITE" id="PS50035"/>
    </source>
</evidence>
<protein>
    <recommendedName>
        <fullName evidence="9">Cardiolipin synthase B</fullName>
        <shortName evidence="9">CL synthase</shortName>
        <ecNumber evidence="9">2.7.8.-</ecNumber>
    </recommendedName>
</protein>
<evidence type="ECO:0000256" key="7">
    <source>
        <dbReference type="ARBA" id="ARBA00023209"/>
    </source>
</evidence>
<evidence type="ECO:0000256" key="2">
    <source>
        <dbReference type="ARBA" id="ARBA00022516"/>
    </source>
</evidence>
<comment type="subcellular location">
    <subcellularLocation>
        <location evidence="9">Cell membrane</location>
        <topology evidence="9">Peripheral membrane protein</topology>
    </subcellularLocation>
</comment>
<evidence type="ECO:0000256" key="4">
    <source>
        <dbReference type="ARBA" id="ARBA00022737"/>
    </source>
</evidence>
<keyword evidence="12" id="KW-1185">Reference proteome</keyword>
<evidence type="ECO:0000256" key="5">
    <source>
        <dbReference type="ARBA" id="ARBA00023098"/>
    </source>
</evidence>
<evidence type="ECO:0000256" key="8">
    <source>
        <dbReference type="ARBA" id="ARBA00023264"/>
    </source>
</evidence>
<dbReference type="GO" id="GO:0008808">
    <property type="term" value="F:cardiolipin synthase activity"/>
    <property type="evidence" value="ECO:0007669"/>
    <property type="project" value="InterPro"/>
</dbReference>
<comment type="caution">
    <text evidence="11">The sequence shown here is derived from an EMBL/GenBank/DDBJ whole genome shotgun (WGS) entry which is preliminary data.</text>
</comment>
<dbReference type="Gene3D" id="3.30.870.10">
    <property type="entry name" value="Endonuclease Chain A"/>
    <property type="match status" value="2"/>
</dbReference>
<keyword evidence="3 9" id="KW-0808">Transferase</keyword>
<dbReference type="CDD" id="cd09159">
    <property type="entry name" value="PLDc_ybhO_like_2"/>
    <property type="match status" value="1"/>
</dbReference>
<dbReference type="EMBL" id="BNCF01000023">
    <property type="protein sequence ID" value="GHE44409.1"/>
    <property type="molecule type" value="Genomic_DNA"/>
</dbReference>
<keyword evidence="4" id="KW-0677">Repeat</keyword>
<dbReference type="PANTHER" id="PTHR21248:SF23">
    <property type="entry name" value="CARDIOLIPIN SYNTHASE B"/>
    <property type="match status" value="1"/>
</dbReference>
<name>A0A918ZBJ1_9GAMM</name>
<dbReference type="Pfam" id="PF13091">
    <property type="entry name" value="PLDc_2"/>
    <property type="match status" value="2"/>
</dbReference>
<dbReference type="EC" id="2.7.8.-" evidence="9"/>
<dbReference type="HAMAP" id="MF_01917">
    <property type="entry name" value="Cardiolipin_synth_ClsB"/>
    <property type="match status" value="1"/>
</dbReference>
<gene>
    <name evidence="9 11" type="primary">clsB</name>
    <name evidence="11" type="ORF">GCM10007167_27670</name>
</gene>
<dbReference type="NCBIfam" id="NF008427">
    <property type="entry name" value="PRK11263.1"/>
    <property type="match status" value="1"/>
</dbReference>
<feature type="active site" evidence="9">
    <location>
        <position position="291"/>
    </location>
</feature>
<dbReference type="PANTHER" id="PTHR21248">
    <property type="entry name" value="CARDIOLIPIN SYNTHASE"/>
    <property type="match status" value="1"/>
</dbReference>
<keyword evidence="6 9" id="KW-0472">Membrane</keyword>
<comment type="catalytic activity">
    <reaction evidence="9">
        <text>2 a 1,2-diacyl-sn-glycero-3-phospho-(1'-sn-glycerol) = a cardiolipin + glycerol</text>
        <dbReference type="Rhea" id="RHEA:31451"/>
        <dbReference type="ChEBI" id="CHEBI:17754"/>
        <dbReference type="ChEBI" id="CHEBI:62237"/>
        <dbReference type="ChEBI" id="CHEBI:64716"/>
    </reaction>
</comment>
<dbReference type="AlphaFoldDB" id="A0A918ZBJ1"/>
<keyword evidence="1 9" id="KW-1003">Cell membrane</keyword>
<dbReference type="InterPro" id="IPR025202">
    <property type="entry name" value="PLD-like_dom"/>
</dbReference>
<evidence type="ECO:0000256" key="6">
    <source>
        <dbReference type="ARBA" id="ARBA00023136"/>
    </source>
</evidence>